<dbReference type="Pfam" id="PF19054">
    <property type="entry name" value="DUF5753"/>
    <property type="match status" value="1"/>
</dbReference>
<dbReference type="InterPro" id="IPR043917">
    <property type="entry name" value="DUF5753"/>
</dbReference>
<dbReference type="SUPFAM" id="SSF47413">
    <property type="entry name" value="lambda repressor-like DNA-binding domains"/>
    <property type="match status" value="1"/>
</dbReference>
<feature type="domain" description="Helix-turn-helix" evidence="3">
    <location>
        <begin position="13"/>
        <end position="64"/>
    </location>
</feature>
<protein>
    <submittedName>
        <fullName evidence="4">Transcriptional regulator with XRE-family HTH domain</fullName>
    </submittedName>
</protein>
<feature type="region of interest" description="Disordered" evidence="1">
    <location>
        <begin position="52"/>
        <end position="85"/>
    </location>
</feature>
<dbReference type="InterPro" id="IPR001387">
    <property type="entry name" value="Cro/C1-type_HTH"/>
</dbReference>
<dbReference type="Gene3D" id="1.10.260.40">
    <property type="entry name" value="lambda repressor-like DNA-binding domains"/>
    <property type="match status" value="1"/>
</dbReference>
<reference evidence="4 5" key="1">
    <citation type="submission" date="2020-08" db="EMBL/GenBank/DDBJ databases">
        <title>Sequencing the genomes of 1000 actinobacteria strains.</title>
        <authorList>
            <person name="Klenk H.-P."/>
        </authorList>
    </citation>
    <scope>NUCLEOTIDE SEQUENCE [LARGE SCALE GENOMIC DNA]</scope>
    <source>
        <strain evidence="4 5">DSM 44598</strain>
    </source>
</reference>
<dbReference type="EMBL" id="JACHDO010000001">
    <property type="protein sequence ID" value="MBB5494769.1"/>
    <property type="molecule type" value="Genomic_DNA"/>
</dbReference>
<dbReference type="InterPro" id="IPR045745">
    <property type="entry name" value="HTH_58_Actinobacteria-type"/>
</dbReference>
<dbReference type="GO" id="GO:0003677">
    <property type="term" value="F:DNA binding"/>
    <property type="evidence" value="ECO:0007669"/>
    <property type="project" value="InterPro"/>
</dbReference>
<evidence type="ECO:0000313" key="5">
    <source>
        <dbReference type="Proteomes" id="UP000579647"/>
    </source>
</evidence>
<dbReference type="RefSeq" id="WP_184368731.1">
    <property type="nucleotide sequence ID" value="NZ_BAAAKM010000063.1"/>
</dbReference>
<keyword evidence="5" id="KW-1185">Reference proteome</keyword>
<evidence type="ECO:0000256" key="1">
    <source>
        <dbReference type="SAM" id="MobiDB-lite"/>
    </source>
</evidence>
<gene>
    <name evidence="4" type="ORF">HNR07_005906</name>
</gene>
<feature type="domain" description="DUF5753" evidence="2">
    <location>
        <begin position="177"/>
        <end position="348"/>
    </location>
</feature>
<accession>A0A840WCP1</accession>
<dbReference type="Pfam" id="PF19575">
    <property type="entry name" value="HTH_58"/>
    <property type="match status" value="1"/>
</dbReference>
<dbReference type="CDD" id="cd00093">
    <property type="entry name" value="HTH_XRE"/>
    <property type="match status" value="1"/>
</dbReference>
<dbReference type="Proteomes" id="UP000579647">
    <property type="component" value="Unassembled WGS sequence"/>
</dbReference>
<dbReference type="AlphaFoldDB" id="A0A840WCP1"/>
<dbReference type="InterPro" id="IPR010982">
    <property type="entry name" value="Lambda_DNA-bd_dom_sf"/>
</dbReference>
<organism evidence="4 5">
    <name type="scientific">Nocardiopsis metallicus</name>
    <dbReference type="NCBI Taxonomy" id="179819"/>
    <lineage>
        <taxon>Bacteria</taxon>
        <taxon>Bacillati</taxon>
        <taxon>Actinomycetota</taxon>
        <taxon>Actinomycetes</taxon>
        <taxon>Streptosporangiales</taxon>
        <taxon>Nocardiopsidaceae</taxon>
        <taxon>Nocardiopsis</taxon>
    </lineage>
</organism>
<sequence>MSAQADLDQALAGLHQHSTPKELGTVYEHGATLRQLAGATKRSNTWVLRKLREARTPMRPPGRPVHGRPPSTGQNQGDSATSSTVQRHVLSRRLVELRTHANLTQNQAARGIGVSLWKMVRAERPQGPRSLALLHELCTFYDTPPHVREDLARLWREGHVPEWWTAQGLRVPDDRQTALGLRADARHVYGWSDTLVPELAQTAAYARVIEASRGDEEPVDMAVAVLMAAQRRVRRRGIDQRYVLDEAVIRRGVGGAQVMADQLKGLRQMAVRGRLRVLAWDSGHIPPINGFELCFIPELGTALYKPHTQKISVPDPSDTPSLDSFRTTLTHLWEHAADATATTNLIDHARAQLLGAQAPDVHTTAS</sequence>
<evidence type="ECO:0000313" key="4">
    <source>
        <dbReference type="EMBL" id="MBB5494769.1"/>
    </source>
</evidence>
<feature type="compositionally biased region" description="Polar residues" evidence="1">
    <location>
        <begin position="71"/>
        <end position="85"/>
    </location>
</feature>
<comment type="caution">
    <text evidence="4">The sequence shown here is derived from an EMBL/GenBank/DDBJ whole genome shotgun (WGS) entry which is preliminary data.</text>
</comment>
<proteinExistence type="predicted"/>
<dbReference type="Pfam" id="PF13560">
    <property type="entry name" value="HTH_31"/>
    <property type="match status" value="1"/>
</dbReference>
<name>A0A840WCP1_9ACTN</name>
<evidence type="ECO:0000259" key="2">
    <source>
        <dbReference type="Pfam" id="PF19054"/>
    </source>
</evidence>
<evidence type="ECO:0000259" key="3">
    <source>
        <dbReference type="Pfam" id="PF19575"/>
    </source>
</evidence>